<evidence type="ECO:0000256" key="7">
    <source>
        <dbReference type="ARBA" id="ARBA00040167"/>
    </source>
</evidence>
<dbReference type="HOGENOM" id="CLU_011276_9_4_6"/>
<dbReference type="RefSeq" id="WP_039104115.1">
    <property type="nucleotide sequence ID" value="NZ_CP009056.1"/>
</dbReference>
<proteinExistence type="inferred from homology"/>
<comment type="function">
    <text evidence="6 9">Catalyzes cyclization of the linear tetrapyrrole, hydroxymethylbilane, to the macrocyclic uroporphyrinogen III.</text>
</comment>
<evidence type="ECO:0000256" key="5">
    <source>
        <dbReference type="ARBA" id="ARBA00023244"/>
    </source>
</evidence>
<accession>A0A0A7RZA7</accession>
<evidence type="ECO:0000256" key="2">
    <source>
        <dbReference type="ARBA" id="ARBA00008133"/>
    </source>
</evidence>
<dbReference type="Pfam" id="PF02602">
    <property type="entry name" value="HEM4"/>
    <property type="match status" value="1"/>
</dbReference>
<keyword evidence="4 9" id="KW-0456">Lyase</keyword>
<evidence type="ECO:0000313" key="11">
    <source>
        <dbReference type="EMBL" id="AJA44573.1"/>
    </source>
</evidence>
<evidence type="ECO:0000256" key="8">
    <source>
        <dbReference type="ARBA" id="ARBA00048617"/>
    </source>
</evidence>
<dbReference type="OrthoDB" id="9787650at2"/>
<dbReference type="Proteomes" id="UP000030901">
    <property type="component" value="Chromosome"/>
</dbReference>
<dbReference type="PANTHER" id="PTHR38042:SF1">
    <property type="entry name" value="UROPORPHYRINOGEN-III SYNTHASE, CHLOROPLASTIC"/>
    <property type="match status" value="1"/>
</dbReference>
<comment type="pathway">
    <text evidence="1 9">Porphyrin-containing compound metabolism; protoporphyrin-IX biosynthesis; coproporphyrinogen-III from 5-aminolevulinate: step 3/4.</text>
</comment>
<dbReference type="GO" id="GO:0006780">
    <property type="term" value="P:uroporphyrinogen III biosynthetic process"/>
    <property type="evidence" value="ECO:0007669"/>
    <property type="project" value="UniProtKB-UniRule"/>
</dbReference>
<evidence type="ECO:0000313" key="12">
    <source>
        <dbReference type="Proteomes" id="UP000030901"/>
    </source>
</evidence>
<comment type="similarity">
    <text evidence="2 9">Belongs to the uroporphyrinogen-III synthase family.</text>
</comment>
<sequence length="260" mass="29508">MIIITRPSPYGETLTKICQTAGFAAKHLPFFKISAGPDLPILQHKLNALNDNDIVIATSPQVIEQINQYSMLIQFPTTIQYFAVGQQTATLFSQLTKKKVISPSFNESSEGLLNYLVERNISVTNRNILILCAKNGKTLLKDVLLSRRANVENIYIYHKDRILHSNTILDDNADKLSNINIIAITSQAHLLELEHYCQNKQKSQFTLIVTRKQIKQLAETLGWKRVYLAINANNYNLFRTISTLCSNETIVNTLDENLSW</sequence>
<dbReference type="InterPro" id="IPR003754">
    <property type="entry name" value="4pyrrol_synth_uPrphyn_synth"/>
</dbReference>
<dbReference type="CDD" id="cd06578">
    <property type="entry name" value="HemD"/>
    <property type="match status" value="1"/>
</dbReference>
<evidence type="ECO:0000256" key="3">
    <source>
        <dbReference type="ARBA" id="ARBA00013109"/>
    </source>
</evidence>
<dbReference type="PANTHER" id="PTHR38042">
    <property type="entry name" value="UROPORPHYRINOGEN-III SYNTHASE, CHLOROPLASTIC"/>
    <property type="match status" value="1"/>
</dbReference>
<dbReference type="GO" id="GO:0006782">
    <property type="term" value="P:protoporphyrinogen IX biosynthetic process"/>
    <property type="evidence" value="ECO:0007669"/>
    <property type="project" value="UniProtKB-UniRule"/>
</dbReference>
<evidence type="ECO:0000256" key="6">
    <source>
        <dbReference type="ARBA" id="ARBA00037589"/>
    </source>
</evidence>
<organism evidence="11 12">
    <name type="scientific">Frischella perrara</name>
    <dbReference type="NCBI Taxonomy" id="1267021"/>
    <lineage>
        <taxon>Bacteria</taxon>
        <taxon>Pseudomonadati</taxon>
        <taxon>Pseudomonadota</taxon>
        <taxon>Gammaproteobacteria</taxon>
        <taxon>Orbales</taxon>
        <taxon>Orbaceae</taxon>
        <taxon>Frischella</taxon>
    </lineage>
</organism>
<feature type="domain" description="Tetrapyrrole biosynthesis uroporphyrinogen III synthase" evidence="10">
    <location>
        <begin position="14"/>
        <end position="233"/>
    </location>
</feature>
<dbReference type="GO" id="GO:0004852">
    <property type="term" value="F:uroporphyrinogen-III synthase activity"/>
    <property type="evidence" value="ECO:0007669"/>
    <property type="project" value="UniProtKB-UniRule"/>
</dbReference>
<dbReference type="SUPFAM" id="SSF69618">
    <property type="entry name" value="HemD-like"/>
    <property type="match status" value="1"/>
</dbReference>
<comment type="catalytic activity">
    <reaction evidence="8 9">
        <text>hydroxymethylbilane = uroporphyrinogen III + H2O</text>
        <dbReference type="Rhea" id="RHEA:18965"/>
        <dbReference type="ChEBI" id="CHEBI:15377"/>
        <dbReference type="ChEBI" id="CHEBI:57308"/>
        <dbReference type="ChEBI" id="CHEBI:57845"/>
        <dbReference type="EC" id="4.2.1.75"/>
    </reaction>
</comment>
<evidence type="ECO:0000256" key="1">
    <source>
        <dbReference type="ARBA" id="ARBA00004772"/>
    </source>
</evidence>
<evidence type="ECO:0000256" key="4">
    <source>
        <dbReference type="ARBA" id="ARBA00023239"/>
    </source>
</evidence>
<keyword evidence="12" id="KW-1185">Reference proteome</keyword>
<evidence type="ECO:0000259" key="10">
    <source>
        <dbReference type="Pfam" id="PF02602"/>
    </source>
</evidence>
<dbReference type="Gene3D" id="3.40.50.10090">
    <property type="match status" value="2"/>
</dbReference>
<evidence type="ECO:0000256" key="9">
    <source>
        <dbReference type="RuleBase" id="RU366031"/>
    </source>
</evidence>
<name>A0A0A7RZA7_FRIPE</name>
<dbReference type="AlphaFoldDB" id="A0A0A7RZA7"/>
<dbReference type="UniPathway" id="UPA00251">
    <property type="reaction ID" value="UER00320"/>
</dbReference>
<dbReference type="EMBL" id="CP009056">
    <property type="protein sequence ID" value="AJA44573.1"/>
    <property type="molecule type" value="Genomic_DNA"/>
</dbReference>
<gene>
    <name evidence="11" type="ORF">FPB0191_00744</name>
</gene>
<dbReference type="InterPro" id="IPR039793">
    <property type="entry name" value="UROS/Hem4"/>
</dbReference>
<reference evidence="11 12" key="1">
    <citation type="journal article" date="2014" name="Appl. Environ. Microbiol.">
        <title>Gut symbionts from distinct hosts exhibit genotoxic activity via divergent colibactin biosynthetic pathways.</title>
        <authorList>
            <person name="Engel P."/>
            <person name="Vizcaino M.I."/>
            <person name="Crawford J.M."/>
        </authorList>
    </citation>
    <scope>NUCLEOTIDE SEQUENCE [LARGE SCALE GENOMIC DNA]</scope>
    <source>
        <strain evidence="11 12">PEB0191</strain>
    </source>
</reference>
<dbReference type="InterPro" id="IPR036108">
    <property type="entry name" value="4pyrrol_syn_uPrphyn_synt_sf"/>
</dbReference>
<dbReference type="KEGG" id="fpp:FPB0191_00744"/>
<dbReference type="EC" id="4.2.1.75" evidence="3 9"/>
<keyword evidence="5 9" id="KW-0627">Porphyrin biosynthesis</keyword>
<protein>
    <recommendedName>
        <fullName evidence="7 9">Uroporphyrinogen-III synthase</fullName>
        <ecNumber evidence="3 9">4.2.1.75</ecNumber>
    </recommendedName>
</protein>
<dbReference type="STRING" id="1267021.FPB0191_00744"/>